<accession>A0ABP6TJC4</accession>
<organism evidence="2 3">
    <name type="scientific">Streptomyces prasinosporus</name>
    <dbReference type="NCBI Taxonomy" id="68256"/>
    <lineage>
        <taxon>Bacteria</taxon>
        <taxon>Bacillati</taxon>
        <taxon>Actinomycetota</taxon>
        <taxon>Actinomycetes</taxon>
        <taxon>Kitasatosporales</taxon>
        <taxon>Streptomycetaceae</taxon>
        <taxon>Streptomyces</taxon>
        <taxon>Streptomyces albogriseolus group</taxon>
    </lineage>
</organism>
<sequence length="82" mass="8449">MPRHASTASLLRLVERGFATRHRVTAVGFPDAAGVPRGTPLNDGAGTPTRAPRGVRGALVTGREGRVWGVGQAGQEAVSTCT</sequence>
<gene>
    <name evidence="2" type="ORF">GCM10019016_024360</name>
</gene>
<reference evidence="3" key="1">
    <citation type="journal article" date="2019" name="Int. J. Syst. Evol. Microbiol.">
        <title>The Global Catalogue of Microorganisms (GCM) 10K type strain sequencing project: providing services to taxonomists for standard genome sequencing and annotation.</title>
        <authorList>
            <consortium name="The Broad Institute Genomics Platform"/>
            <consortium name="The Broad Institute Genome Sequencing Center for Infectious Disease"/>
            <person name="Wu L."/>
            <person name="Ma J."/>
        </authorList>
    </citation>
    <scope>NUCLEOTIDE SEQUENCE [LARGE SCALE GENOMIC DNA]</scope>
    <source>
        <strain evidence="3">JCM 4816</strain>
    </source>
</reference>
<protein>
    <submittedName>
        <fullName evidence="2">Uncharacterized protein</fullName>
    </submittedName>
</protein>
<evidence type="ECO:0000313" key="2">
    <source>
        <dbReference type="EMBL" id="GAA3495336.1"/>
    </source>
</evidence>
<dbReference type="EMBL" id="BAAAXF010000018">
    <property type="protein sequence ID" value="GAA3495336.1"/>
    <property type="molecule type" value="Genomic_DNA"/>
</dbReference>
<keyword evidence="3" id="KW-1185">Reference proteome</keyword>
<feature type="region of interest" description="Disordered" evidence="1">
    <location>
        <begin position="30"/>
        <end position="54"/>
    </location>
</feature>
<name>A0ABP6TJC4_9ACTN</name>
<comment type="caution">
    <text evidence="2">The sequence shown here is derived from an EMBL/GenBank/DDBJ whole genome shotgun (WGS) entry which is preliminary data.</text>
</comment>
<proteinExistence type="predicted"/>
<evidence type="ECO:0000256" key="1">
    <source>
        <dbReference type="SAM" id="MobiDB-lite"/>
    </source>
</evidence>
<dbReference type="Proteomes" id="UP001501455">
    <property type="component" value="Unassembled WGS sequence"/>
</dbReference>
<evidence type="ECO:0000313" key="3">
    <source>
        <dbReference type="Proteomes" id="UP001501455"/>
    </source>
</evidence>